<organism evidence="4 5">
    <name type="scientific">Podospora pseudocomata</name>
    <dbReference type="NCBI Taxonomy" id="2093779"/>
    <lineage>
        <taxon>Eukaryota</taxon>
        <taxon>Fungi</taxon>
        <taxon>Dikarya</taxon>
        <taxon>Ascomycota</taxon>
        <taxon>Pezizomycotina</taxon>
        <taxon>Sordariomycetes</taxon>
        <taxon>Sordariomycetidae</taxon>
        <taxon>Sordariales</taxon>
        <taxon>Podosporaceae</taxon>
        <taxon>Podospora</taxon>
    </lineage>
</organism>
<evidence type="ECO:0000256" key="3">
    <source>
        <dbReference type="PROSITE-ProRule" id="PRU00023"/>
    </source>
</evidence>
<dbReference type="Pfam" id="PF12796">
    <property type="entry name" value="Ank_2"/>
    <property type="match status" value="1"/>
</dbReference>
<keyword evidence="5" id="KW-1185">Reference proteome</keyword>
<accession>A0ABR0GE21</accession>
<dbReference type="Proteomes" id="UP001323405">
    <property type="component" value="Unassembled WGS sequence"/>
</dbReference>
<evidence type="ECO:0000313" key="5">
    <source>
        <dbReference type="Proteomes" id="UP001323405"/>
    </source>
</evidence>
<dbReference type="PANTHER" id="PTHR24198:SF165">
    <property type="entry name" value="ANKYRIN REPEAT-CONTAINING PROTEIN-RELATED"/>
    <property type="match status" value="1"/>
</dbReference>
<proteinExistence type="predicted"/>
<gene>
    <name evidence="4" type="ORF">QC762_0061070</name>
</gene>
<keyword evidence="1" id="KW-0677">Repeat</keyword>
<dbReference type="EMBL" id="JAFFHA010000006">
    <property type="protein sequence ID" value="KAK4654005.1"/>
    <property type="molecule type" value="Genomic_DNA"/>
</dbReference>
<protein>
    <recommendedName>
        <fullName evidence="6">Ankyrin</fullName>
    </recommendedName>
</protein>
<dbReference type="GeneID" id="87903245"/>
<sequence length="544" mass="61606">MVESGERVTRAYTALHIAAGRGHLEIVTLLLDHGADLQRQSTGFCGCSPPRSEWEEIECEWAYDYQKGGEETWSPLHVALCSNNDEVAQLLISRGANVRNTGSLKWSVYHQLAFYGKLDFLRNVLDRHPVQVAEIRDVDETTPLIYACLGHHVDSLVPFFLSYGERINGKTYISLCFQNVVFANPLGQAFALGYLQDALQLLKYGSDPTDDIQVETSEAPVDRVSWTPPLVMCCLPGLSNDKSQEDARLKLLRRLVNPEGPFDWHIPGPYDGPGYYPSVATFLSLAAWCSIKGLVKTLLEAGVDVNSCDNLDRNALMTLLGDVFSWEADQLVLRGHFHFPQEMEDNEYYDSVLEMVRLLLDTGIHPNYQDAFGRTVLHPLFMAQPSWRPDRLKPDEAGEIVGLLLAKGADPLIREKQGCSALRRAVRSKCKWALEVMCRTCRFELRDAFPTHDEVFDVLVDCDYDRRPGFELPRNRDVEGGAYDELAEYCGYRRAKDYDRVRTHHYSDYPLESVDSSGRFFCSKSQTEELVQFLCNLDRTASCD</sequence>
<keyword evidence="2 3" id="KW-0040">ANK repeat</keyword>
<comment type="caution">
    <text evidence="4">The sequence shown here is derived from an EMBL/GenBank/DDBJ whole genome shotgun (WGS) entry which is preliminary data.</text>
</comment>
<dbReference type="RefSeq" id="XP_062742980.1">
    <property type="nucleotide sequence ID" value="XM_062883602.1"/>
</dbReference>
<dbReference type="InterPro" id="IPR002110">
    <property type="entry name" value="Ankyrin_rpt"/>
</dbReference>
<evidence type="ECO:0000313" key="4">
    <source>
        <dbReference type="EMBL" id="KAK4654005.1"/>
    </source>
</evidence>
<dbReference type="InterPro" id="IPR036770">
    <property type="entry name" value="Ankyrin_rpt-contain_sf"/>
</dbReference>
<dbReference type="PROSITE" id="PS50297">
    <property type="entry name" value="ANK_REP_REGION"/>
    <property type="match status" value="2"/>
</dbReference>
<dbReference type="PRINTS" id="PR01415">
    <property type="entry name" value="ANKYRIN"/>
</dbReference>
<name>A0ABR0GE21_9PEZI</name>
<dbReference type="PANTHER" id="PTHR24198">
    <property type="entry name" value="ANKYRIN REPEAT AND PROTEIN KINASE DOMAIN-CONTAINING PROTEIN"/>
    <property type="match status" value="1"/>
</dbReference>
<evidence type="ECO:0008006" key="6">
    <source>
        <dbReference type="Google" id="ProtNLM"/>
    </source>
</evidence>
<feature type="repeat" description="ANK" evidence="3">
    <location>
        <begin position="10"/>
        <end position="42"/>
    </location>
</feature>
<dbReference type="PROSITE" id="PS50088">
    <property type="entry name" value="ANK_REPEAT"/>
    <property type="match status" value="2"/>
</dbReference>
<feature type="repeat" description="ANK" evidence="3">
    <location>
        <begin position="71"/>
        <end position="103"/>
    </location>
</feature>
<reference evidence="4 5" key="1">
    <citation type="journal article" date="2023" name="bioRxiv">
        <title>High-quality genome assemblies of four members of thePodospora anserinaspecies complex.</title>
        <authorList>
            <person name="Ament-Velasquez S.L."/>
            <person name="Vogan A.A."/>
            <person name="Wallerman O."/>
            <person name="Hartmann F."/>
            <person name="Gautier V."/>
            <person name="Silar P."/>
            <person name="Giraud T."/>
            <person name="Johannesson H."/>
        </authorList>
    </citation>
    <scope>NUCLEOTIDE SEQUENCE [LARGE SCALE GENOMIC DNA]</scope>
    <source>
        <strain evidence="4 5">CBS 415.72m</strain>
    </source>
</reference>
<dbReference type="Gene3D" id="1.25.40.20">
    <property type="entry name" value="Ankyrin repeat-containing domain"/>
    <property type="match status" value="2"/>
</dbReference>
<evidence type="ECO:0000256" key="1">
    <source>
        <dbReference type="ARBA" id="ARBA00022737"/>
    </source>
</evidence>
<dbReference type="SUPFAM" id="SSF48403">
    <property type="entry name" value="Ankyrin repeat"/>
    <property type="match status" value="1"/>
</dbReference>
<dbReference type="SMART" id="SM00248">
    <property type="entry name" value="ANK"/>
    <property type="match status" value="4"/>
</dbReference>
<evidence type="ECO:0000256" key="2">
    <source>
        <dbReference type="ARBA" id="ARBA00023043"/>
    </source>
</evidence>